<protein>
    <recommendedName>
        <fullName evidence="2">SET domain-containing protein</fullName>
    </recommendedName>
</protein>
<feature type="compositionally biased region" description="Basic and acidic residues" evidence="1">
    <location>
        <begin position="11"/>
        <end position="25"/>
    </location>
</feature>
<dbReference type="Pfam" id="PF00856">
    <property type="entry name" value="SET"/>
    <property type="match status" value="1"/>
</dbReference>
<dbReference type="PANTHER" id="PTHR46167">
    <property type="entry name" value="N-LYSINE METHYLTRANSFERASE KMT5A"/>
    <property type="match status" value="1"/>
</dbReference>
<dbReference type="InterPro" id="IPR051760">
    <property type="entry name" value="KMT5A"/>
</dbReference>
<dbReference type="AlphaFoldDB" id="A0ABD3VPL6"/>
<dbReference type="InterPro" id="IPR046341">
    <property type="entry name" value="SET_dom_sf"/>
</dbReference>
<dbReference type="PANTHER" id="PTHR46167:SF1">
    <property type="entry name" value="N-LYSINE METHYLTRANSFERASE KMT5A"/>
    <property type="match status" value="1"/>
</dbReference>
<comment type="caution">
    <text evidence="3">The sequence shown here is derived from an EMBL/GenBank/DDBJ whole genome shotgun (WGS) entry which is preliminary data.</text>
</comment>
<dbReference type="InterPro" id="IPR001214">
    <property type="entry name" value="SET_dom"/>
</dbReference>
<dbReference type="SUPFAM" id="SSF82199">
    <property type="entry name" value="SET domain"/>
    <property type="match status" value="1"/>
</dbReference>
<dbReference type="PROSITE" id="PS50280">
    <property type="entry name" value="SET"/>
    <property type="match status" value="1"/>
</dbReference>
<feature type="compositionally biased region" description="Basic residues" evidence="1">
    <location>
        <begin position="1"/>
        <end position="10"/>
    </location>
</feature>
<accession>A0ABD3VPL6</accession>
<feature type="region of interest" description="Disordered" evidence="1">
    <location>
        <begin position="1"/>
        <end position="25"/>
    </location>
</feature>
<dbReference type="Gene3D" id="2.170.270.10">
    <property type="entry name" value="SET domain"/>
    <property type="match status" value="1"/>
</dbReference>
<dbReference type="SMART" id="SM00317">
    <property type="entry name" value="SET"/>
    <property type="match status" value="1"/>
</dbReference>
<gene>
    <name evidence="3" type="ORF">ACJMK2_004765</name>
</gene>
<evidence type="ECO:0000256" key="1">
    <source>
        <dbReference type="SAM" id="MobiDB-lite"/>
    </source>
</evidence>
<evidence type="ECO:0000313" key="3">
    <source>
        <dbReference type="EMBL" id="KAL3862983.1"/>
    </source>
</evidence>
<evidence type="ECO:0000313" key="4">
    <source>
        <dbReference type="Proteomes" id="UP001634394"/>
    </source>
</evidence>
<reference evidence="3 4" key="1">
    <citation type="submission" date="2024-11" db="EMBL/GenBank/DDBJ databases">
        <title>Chromosome-level genome assembly of the freshwater bivalve Anodonta woodiana.</title>
        <authorList>
            <person name="Chen X."/>
        </authorList>
    </citation>
    <scope>NUCLEOTIDE SEQUENCE [LARGE SCALE GENOMIC DNA]</scope>
    <source>
        <strain evidence="3">MN2024</strain>
        <tissue evidence="3">Gills</tissue>
    </source>
</reference>
<dbReference type="Proteomes" id="UP001634394">
    <property type="component" value="Unassembled WGS sequence"/>
</dbReference>
<keyword evidence="4" id="KW-1185">Reference proteome</keyword>
<evidence type="ECO:0000259" key="2">
    <source>
        <dbReference type="PROSITE" id="PS50280"/>
    </source>
</evidence>
<dbReference type="EMBL" id="JBJQND010000010">
    <property type="protein sequence ID" value="KAL3862983.1"/>
    <property type="molecule type" value="Genomic_DNA"/>
</dbReference>
<name>A0ABD3VPL6_SINWO</name>
<sequence>MSEFTRKRKADTKDDVQLEKSPKSKKIKVDESETHCFNALVNSIVPKFNILADDELPSFAEIRNMAIENNPGVKLDKPMITRIRDRLKYQRSLLHVSDAIARFFFPRVRPTEHQLTEYLVSKKWYVKCLFQDVLKQWKPSEKRDTKKQSQALLDKEFCIVRSTGDSKMGKGVFAKEFIKKGEVVCDYHGDLISHKEGMIFYNQYPEDINPFMFFFEFNGAKHCIDGNKNCNCHDFSKDQTKGRLINHSMSHPNIFCKPRLLDNVPRVLLYAKCDIGLGEELKFDFGVANDRISREDGANAFLEA</sequence>
<proteinExistence type="predicted"/>
<feature type="domain" description="SET" evidence="2">
    <location>
        <begin position="155"/>
        <end position="286"/>
    </location>
</feature>
<organism evidence="3 4">
    <name type="scientific">Sinanodonta woodiana</name>
    <name type="common">Chinese pond mussel</name>
    <name type="synonym">Anodonta woodiana</name>
    <dbReference type="NCBI Taxonomy" id="1069815"/>
    <lineage>
        <taxon>Eukaryota</taxon>
        <taxon>Metazoa</taxon>
        <taxon>Spiralia</taxon>
        <taxon>Lophotrochozoa</taxon>
        <taxon>Mollusca</taxon>
        <taxon>Bivalvia</taxon>
        <taxon>Autobranchia</taxon>
        <taxon>Heteroconchia</taxon>
        <taxon>Palaeoheterodonta</taxon>
        <taxon>Unionida</taxon>
        <taxon>Unionoidea</taxon>
        <taxon>Unionidae</taxon>
        <taxon>Unioninae</taxon>
        <taxon>Sinanodonta</taxon>
    </lineage>
</organism>